<dbReference type="Proteomes" id="UP000294862">
    <property type="component" value="Unassembled WGS sequence"/>
</dbReference>
<keyword evidence="3" id="KW-1185">Reference proteome</keyword>
<dbReference type="AlphaFoldDB" id="A0A4R2ID20"/>
<dbReference type="EMBL" id="SLWQ01000002">
    <property type="protein sequence ID" value="TCO41669.1"/>
    <property type="molecule type" value="Genomic_DNA"/>
</dbReference>
<accession>A0A4R2ID20</accession>
<name>A0A4R2ID20_9GAMM</name>
<feature type="signal peptide" evidence="1">
    <location>
        <begin position="1"/>
        <end position="20"/>
    </location>
</feature>
<evidence type="ECO:0000256" key="1">
    <source>
        <dbReference type="SAM" id="SignalP"/>
    </source>
</evidence>
<gene>
    <name evidence="2" type="ORF">EV148_10219</name>
</gene>
<reference evidence="2 3" key="1">
    <citation type="journal article" date="2015" name="Stand. Genomic Sci.">
        <title>Genomic Encyclopedia of Bacterial and Archaeal Type Strains, Phase III: the genomes of soil and plant-associated and newly described type strains.</title>
        <authorList>
            <person name="Whitman W.B."/>
            <person name="Woyke T."/>
            <person name="Klenk H.P."/>
            <person name="Zhou Y."/>
            <person name="Lilburn T.G."/>
            <person name="Beck B.J."/>
            <person name="De Vos P."/>
            <person name="Vandamme P."/>
            <person name="Eisen J.A."/>
            <person name="Garrity G."/>
            <person name="Hugenholtz P."/>
            <person name="Kyrpides N.C."/>
        </authorList>
    </citation>
    <scope>NUCLEOTIDE SEQUENCE [LARGE SCALE GENOMIC DNA]</scope>
    <source>
        <strain evidence="2 3">A3</strain>
    </source>
</reference>
<keyword evidence="1" id="KW-0732">Signal</keyword>
<comment type="caution">
    <text evidence="2">The sequence shown here is derived from an EMBL/GenBank/DDBJ whole genome shotgun (WGS) entry which is preliminary data.</text>
</comment>
<sequence length="73" mass="7836">MRSLAIGVAVLLCTGLSACAGSGGRNGVARSSYDGDIDYGKVIAVNQWALRRHATVMWVNYPTRPERLARNDG</sequence>
<feature type="chain" id="PRO_5020267247" evidence="1">
    <location>
        <begin position="21"/>
        <end position="73"/>
    </location>
</feature>
<dbReference type="PROSITE" id="PS51257">
    <property type="entry name" value="PROKAR_LIPOPROTEIN"/>
    <property type="match status" value="1"/>
</dbReference>
<evidence type="ECO:0000313" key="2">
    <source>
        <dbReference type="EMBL" id="TCO41669.1"/>
    </source>
</evidence>
<protein>
    <submittedName>
        <fullName evidence="2">Uncharacterized protein</fullName>
    </submittedName>
</protein>
<proteinExistence type="predicted"/>
<organism evidence="2 3">
    <name type="scientific">Dokdonella fugitiva</name>
    <dbReference type="NCBI Taxonomy" id="328517"/>
    <lineage>
        <taxon>Bacteria</taxon>
        <taxon>Pseudomonadati</taxon>
        <taxon>Pseudomonadota</taxon>
        <taxon>Gammaproteobacteria</taxon>
        <taxon>Lysobacterales</taxon>
        <taxon>Rhodanobacteraceae</taxon>
        <taxon>Dokdonella</taxon>
    </lineage>
</organism>
<evidence type="ECO:0000313" key="3">
    <source>
        <dbReference type="Proteomes" id="UP000294862"/>
    </source>
</evidence>